<evidence type="ECO:0000313" key="2">
    <source>
        <dbReference type="Proteomes" id="UP000283895"/>
    </source>
</evidence>
<accession>A0A423WZG0</accession>
<protein>
    <submittedName>
        <fullName evidence="1">Uncharacterized protein</fullName>
    </submittedName>
</protein>
<reference evidence="1 2" key="1">
    <citation type="submission" date="2015-09" db="EMBL/GenBank/DDBJ databases">
        <title>Host preference determinants of Valsa canker pathogens revealed by comparative genomics.</title>
        <authorList>
            <person name="Yin Z."/>
            <person name="Huang L."/>
        </authorList>
    </citation>
    <scope>NUCLEOTIDE SEQUENCE [LARGE SCALE GENOMIC DNA]</scope>
    <source>
        <strain evidence="1 2">03-1</strain>
    </source>
</reference>
<sequence length="73" mass="7726">MPSTTSNTQTSNSSMGVNGYSYCVVILTFRRLPDAPSHGLGGCYSTASPSTLLVSNDTRAYKRHHPMSSGLAS</sequence>
<name>A0A423WZG0_9PEZI</name>
<keyword evidence="2" id="KW-1185">Reference proteome</keyword>
<dbReference type="AlphaFoldDB" id="A0A423WZG0"/>
<dbReference type="EMBL" id="LKEA01000005">
    <property type="protein sequence ID" value="ROW08946.1"/>
    <property type="molecule type" value="Genomic_DNA"/>
</dbReference>
<evidence type="ECO:0000313" key="1">
    <source>
        <dbReference type="EMBL" id="ROW08946.1"/>
    </source>
</evidence>
<organism evidence="1 2">
    <name type="scientific">Cytospora schulzeri</name>
    <dbReference type="NCBI Taxonomy" id="448051"/>
    <lineage>
        <taxon>Eukaryota</taxon>
        <taxon>Fungi</taxon>
        <taxon>Dikarya</taxon>
        <taxon>Ascomycota</taxon>
        <taxon>Pezizomycotina</taxon>
        <taxon>Sordariomycetes</taxon>
        <taxon>Sordariomycetidae</taxon>
        <taxon>Diaporthales</taxon>
        <taxon>Cytosporaceae</taxon>
        <taxon>Cytospora</taxon>
    </lineage>
</organism>
<comment type="caution">
    <text evidence="1">The sequence shown here is derived from an EMBL/GenBank/DDBJ whole genome shotgun (WGS) entry which is preliminary data.</text>
</comment>
<dbReference type="Proteomes" id="UP000283895">
    <property type="component" value="Unassembled WGS sequence"/>
</dbReference>
<proteinExistence type="predicted"/>
<gene>
    <name evidence="1" type="ORF">VMCG_02710</name>
</gene>